<dbReference type="KEGG" id="otk:C6570_03385"/>
<reference evidence="1 2" key="1">
    <citation type="submission" date="2018-03" db="EMBL/GenBank/DDBJ databases">
        <title>Genome sequencing of Ottowia sp.</title>
        <authorList>
            <person name="Kim S.-J."/>
            <person name="Heo J."/>
            <person name="Kwon S.-W."/>
        </authorList>
    </citation>
    <scope>NUCLEOTIDE SEQUENCE [LARGE SCALE GENOMIC DNA]</scope>
    <source>
        <strain evidence="1 2">KADR8-3</strain>
    </source>
</reference>
<accession>A0A2S0MBY4</accession>
<dbReference type="EMBL" id="CP027666">
    <property type="protein sequence ID" value="AVO33404.1"/>
    <property type="molecule type" value="Genomic_DNA"/>
</dbReference>
<gene>
    <name evidence="1" type="ORF">C6570_03385</name>
</gene>
<dbReference type="Proteomes" id="UP000239709">
    <property type="component" value="Chromosome"/>
</dbReference>
<evidence type="ECO:0000313" key="2">
    <source>
        <dbReference type="Proteomes" id="UP000239709"/>
    </source>
</evidence>
<proteinExistence type="predicted"/>
<dbReference type="RefSeq" id="WP_106701967.1">
    <property type="nucleotide sequence ID" value="NZ_CP027666.1"/>
</dbReference>
<evidence type="ECO:0000313" key="1">
    <source>
        <dbReference type="EMBL" id="AVO33404.1"/>
    </source>
</evidence>
<sequence length="165" mass="18012">MTSKEALERWPCEVLAEWLTATTGDACTFVRSSDAPDVIYEFRGRTLSMEVTMAFADQEHHAKFVFKGMGPWDGEAPDERLAQDILRCVAKKSINQYGENVLLVVRVPPSVTAFEELCTALAELAVPQDTPFAGIYVVGNFPMTSRSEGGIRVLPLLALAGTVSA</sequence>
<dbReference type="AlphaFoldDB" id="A0A2S0MBY4"/>
<keyword evidence="2" id="KW-1185">Reference proteome</keyword>
<name>A0A2S0MBY4_9BURK</name>
<protein>
    <submittedName>
        <fullName evidence="1">Uncharacterized protein</fullName>
    </submittedName>
</protein>
<organism evidence="1 2">
    <name type="scientific">Ottowia oryzae</name>
    <dbReference type="NCBI Taxonomy" id="2109914"/>
    <lineage>
        <taxon>Bacteria</taxon>
        <taxon>Pseudomonadati</taxon>
        <taxon>Pseudomonadota</taxon>
        <taxon>Betaproteobacteria</taxon>
        <taxon>Burkholderiales</taxon>
        <taxon>Comamonadaceae</taxon>
        <taxon>Ottowia</taxon>
    </lineage>
</organism>